<accession>A0ACB0Y021</accession>
<evidence type="ECO:0000313" key="1">
    <source>
        <dbReference type="EMBL" id="CAK5025150.1"/>
    </source>
</evidence>
<reference evidence="1" key="1">
    <citation type="submission" date="2023-11" db="EMBL/GenBank/DDBJ databases">
        <authorList>
            <person name="Poullet M."/>
        </authorList>
    </citation>
    <scope>NUCLEOTIDE SEQUENCE</scope>
    <source>
        <strain evidence="1">E1834</strain>
    </source>
</reference>
<comment type="caution">
    <text evidence="1">The sequence shown here is derived from an EMBL/GenBank/DDBJ whole genome shotgun (WGS) entry which is preliminary data.</text>
</comment>
<proteinExistence type="predicted"/>
<dbReference type="EMBL" id="CAVMJV010000004">
    <property type="protein sequence ID" value="CAK5025150.1"/>
    <property type="molecule type" value="Genomic_DNA"/>
</dbReference>
<organism evidence="1 2">
    <name type="scientific">Meloidogyne enterolobii</name>
    <name type="common">Root-knot nematode worm</name>
    <name type="synonym">Meloidogyne mayaguensis</name>
    <dbReference type="NCBI Taxonomy" id="390850"/>
    <lineage>
        <taxon>Eukaryota</taxon>
        <taxon>Metazoa</taxon>
        <taxon>Ecdysozoa</taxon>
        <taxon>Nematoda</taxon>
        <taxon>Chromadorea</taxon>
        <taxon>Rhabditida</taxon>
        <taxon>Tylenchina</taxon>
        <taxon>Tylenchomorpha</taxon>
        <taxon>Tylenchoidea</taxon>
        <taxon>Meloidogynidae</taxon>
        <taxon>Meloidogyninae</taxon>
        <taxon>Meloidogyne</taxon>
    </lineage>
</organism>
<sequence>MGDREFTSYIYLFNLIFLFNFSILFFFSFLCGLFFAQSIFGGDFKFIFEFFLKNIAWSEVRGDG</sequence>
<gene>
    <name evidence="1" type="ORF">MENTE1834_LOCUS5706</name>
</gene>
<evidence type="ECO:0000313" key="2">
    <source>
        <dbReference type="Proteomes" id="UP001497535"/>
    </source>
</evidence>
<keyword evidence="2" id="KW-1185">Reference proteome</keyword>
<dbReference type="Proteomes" id="UP001497535">
    <property type="component" value="Unassembled WGS sequence"/>
</dbReference>
<protein>
    <submittedName>
        <fullName evidence="1">Uncharacterized protein</fullName>
    </submittedName>
</protein>
<name>A0ACB0Y021_MELEN</name>